<keyword evidence="4" id="KW-1185">Reference proteome</keyword>
<dbReference type="SUPFAM" id="SSF55031">
    <property type="entry name" value="Bacterial exopeptidase dimerisation domain"/>
    <property type="match status" value="1"/>
</dbReference>
<dbReference type="Pfam" id="PF07687">
    <property type="entry name" value="M20_dimer"/>
    <property type="match status" value="1"/>
</dbReference>
<dbReference type="InterPro" id="IPR052030">
    <property type="entry name" value="Peptidase_M20/M20A_hydrolases"/>
</dbReference>
<keyword evidence="3" id="KW-0378">Hydrolase</keyword>
<dbReference type="GO" id="GO:0046872">
    <property type="term" value="F:metal ion binding"/>
    <property type="evidence" value="ECO:0007669"/>
    <property type="project" value="UniProtKB-KW"/>
</dbReference>
<dbReference type="InterPro" id="IPR002933">
    <property type="entry name" value="Peptidase_M20"/>
</dbReference>
<dbReference type="GO" id="GO:0016805">
    <property type="term" value="F:dipeptidase activity"/>
    <property type="evidence" value="ECO:0007669"/>
    <property type="project" value="TreeGrafter"/>
</dbReference>
<dbReference type="GO" id="GO:0046657">
    <property type="term" value="P:folic acid catabolic process"/>
    <property type="evidence" value="ECO:0007669"/>
    <property type="project" value="TreeGrafter"/>
</dbReference>
<comment type="caution">
    <text evidence="3">The sequence shown here is derived from an EMBL/GenBank/DDBJ whole genome shotgun (WGS) entry which is preliminary data.</text>
</comment>
<proteinExistence type="predicted"/>
<dbReference type="PIRSF" id="PIRSF005962">
    <property type="entry name" value="Pept_M20D_amidohydro"/>
    <property type="match status" value="1"/>
</dbReference>
<dbReference type="GO" id="GO:0071713">
    <property type="term" value="F:para-aminobenzoyl-glutamate hydrolase activity"/>
    <property type="evidence" value="ECO:0007669"/>
    <property type="project" value="TreeGrafter"/>
</dbReference>
<dbReference type="SUPFAM" id="SSF53187">
    <property type="entry name" value="Zn-dependent exopeptidases"/>
    <property type="match status" value="1"/>
</dbReference>
<dbReference type="NCBIfam" id="TIGR01891">
    <property type="entry name" value="amidohydrolases"/>
    <property type="match status" value="1"/>
</dbReference>
<feature type="binding site" evidence="1">
    <location>
        <position position="403"/>
    </location>
    <ligand>
        <name>Mn(2+)</name>
        <dbReference type="ChEBI" id="CHEBI:29035"/>
        <label>2</label>
    </ligand>
</feature>
<evidence type="ECO:0000313" key="3">
    <source>
        <dbReference type="EMBL" id="RKN81999.1"/>
    </source>
</evidence>
<dbReference type="GO" id="GO:0005737">
    <property type="term" value="C:cytoplasm"/>
    <property type="evidence" value="ECO:0007669"/>
    <property type="project" value="TreeGrafter"/>
</dbReference>
<dbReference type="PANTHER" id="PTHR30575">
    <property type="entry name" value="PEPTIDASE M20"/>
    <property type="match status" value="1"/>
</dbReference>
<name>A0A3B0CD22_9BACL</name>
<feature type="binding site" evidence="1">
    <location>
        <position position="148"/>
    </location>
    <ligand>
        <name>Mn(2+)</name>
        <dbReference type="ChEBI" id="CHEBI:29035"/>
        <label>2</label>
    </ligand>
</feature>
<keyword evidence="1" id="KW-0479">Metal-binding</keyword>
<protein>
    <submittedName>
        <fullName evidence="3">Amidohydrolase</fullName>
    </submittedName>
</protein>
<dbReference type="InterPro" id="IPR017439">
    <property type="entry name" value="Amidohydrolase"/>
</dbReference>
<dbReference type="OrthoDB" id="9776731at2"/>
<feature type="binding site" evidence="1">
    <location>
        <position position="146"/>
    </location>
    <ligand>
        <name>Mn(2+)</name>
        <dbReference type="ChEBI" id="CHEBI:29035"/>
        <label>2</label>
    </ligand>
</feature>
<dbReference type="EMBL" id="RBAH01000013">
    <property type="protein sequence ID" value="RKN81999.1"/>
    <property type="molecule type" value="Genomic_DNA"/>
</dbReference>
<feature type="binding site" evidence="1">
    <location>
        <position position="182"/>
    </location>
    <ligand>
        <name>Mn(2+)</name>
        <dbReference type="ChEBI" id="CHEBI:29035"/>
        <label>2</label>
    </ligand>
</feature>
<feature type="binding site" evidence="1">
    <location>
        <position position="206"/>
    </location>
    <ligand>
        <name>Mn(2+)</name>
        <dbReference type="ChEBI" id="CHEBI:29035"/>
        <label>2</label>
    </ligand>
</feature>
<dbReference type="Pfam" id="PF01546">
    <property type="entry name" value="Peptidase_M20"/>
    <property type="match status" value="1"/>
</dbReference>
<accession>A0A3B0CD22</accession>
<evidence type="ECO:0000256" key="1">
    <source>
        <dbReference type="PIRSR" id="PIRSR005962-1"/>
    </source>
</evidence>
<gene>
    <name evidence="3" type="ORF">D7M11_18665</name>
</gene>
<dbReference type="InterPro" id="IPR011650">
    <property type="entry name" value="Peptidase_M20_dimer"/>
</dbReference>
<reference evidence="3 4" key="1">
    <citation type="journal article" date="2007" name="Int. J. Syst. Evol. Microbiol.">
        <title>Paenibacillus ginsengarvi sp. nov., isolated from soil from ginseng cultivation.</title>
        <authorList>
            <person name="Yoon M.H."/>
            <person name="Ten L.N."/>
            <person name="Im W.T."/>
        </authorList>
    </citation>
    <scope>NUCLEOTIDE SEQUENCE [LARGE SCALE GENOMIC DNA]</scope>
    <source>
        <strain evidence="3 4">KCTC 13059</strain>
    </source>
</reference>
<sequence>MERMGRERWLDSMVLCRRDIHAHPEPGWLEYRTAALVASRLSALGYTVTTGKRACKSEARMGVPGAETIRQHEERALRDGVDPAWLEQMKGGHTAVVGVLRGAKPGPVVALRFDMDCVEVGESEEAGHPPRQLRFASDRPGLMHACGHDGHTAIGLGAAELIAERAGELAGEIRLLFQPAEEGCRGAKSMVEAGWLDGVNYFLCGHIGVRSRTLGEVVASVDGFLSTTKIDAVFRGKAAHAGESPQLGSNALLAACAAALHLHGIGRHGDGATRVNVGMLEGGSGRNVVPAEARMKLELRGETEALCEYMVRETSRILEAAAAMYGVTCEWETVGHGTGGEGDRSLIPQIEAECARMESVGSFVASMPIGASEDATWMLRRVREQGGRGVYMLFGSPLAAGHHQTTFDFDERVLGTAAELLVRLVYACPGWPEAPGTGASGGEE</sequence>
<keyword evidence="1" id="KW-0464">Manganese</keyword>
<organism evidence="3 4">
    <name type="scientific">Paenibacillus ginsengarvi</name>
    <dbReference type="NCBI Taxonomy" id="400777"/>
    <lineage>
        <taxon>Bacteria</taxon>
        <taxon>Bacillati</taxon>
        <taxon>Bacillota</taxon>
        <taxon>Bacilli</taxon>
        <taxon>Bacillales</taxon>
        <taxon>Paenibacillaceae</taxon>
        <taxon>Paenibacillus</taxon>
    </lineage>
</organism>
<evidence type="ECO:0000313" key="4">
    <source>
        <dbReference type="Proteomes" id="UP000282311"/>
    </source>
</evidence>
<comment type="cofactor">
    <cofactor evidence="1">
        <name>Mn(2+)</name>
        <dbReference type="ChEBI" id="CHEBI:29035"/>
    </cofactor>
    <text evidence="1">The Mn(2+) ion enhances activity.</text>
</comment>
<dbReference type="PANTHER" id="PTHR30575:SF3">
    <property type="entry name" value="PEPTIDASE M20 DIMERISATION DOMAIN-CONTAINING PROTEIN"/>
    <property type="match status" value="1"/>
</dbReference>
<dbReference type="InterPro" id="IPR036264">
    <property type="entry name" value="Bact_exopeptidase_dim_dom"/>
</dbReference>
<feature type="domain" description="Peptidase M20 dimerisation" evidence="2">
    <location>
        <begin position="233"/>
        <end position="314"/>
    </location>
</feature>
<dbReference type="AlphaFoldDB" id="A0A3B0CD22"/>
<dbReference type="Proteomes" id="UP000282311">
    <property type="component" value="Unassembled WGS sequence"/>
</dbReference>
<evidence type="ECO:0000259" key="2">
    <source>
        <dbReference type="Pfam" id="PF07687"/>
    </source>
</evidence>
<dbReference type="Gene3D" id="3.40.630.10">
    <property type="entry name" value="Zn peptidases"/>
    <property type="match status" value="2"/>
</dbReference>